<gene>
    <name evidence="1" type="ORF">NUW54_g6175</name>
</gene>
<reference evidence="1" key="1">
    <citation type="submission" date="2022-08" db="EMBL/GenBank/DDBJ databases">
        <title>Genome Sequence of Pycnoporus sanguineus.</title>
        <authorList>
            <person name="Buettner E."/>
        </authorList>
    </citation>
    <scope>NUCLEOTIDE SEQUENCE</scope>
    <source>
        <strain evidence="1">CG-C14</strain>
    </source>
</reference>
<protein>
    <submittedName>
        <fullName evidence="1">Uncharacterized protein</fullName>
    </submittedName>
</protein>
<comment type="caution">
    <text evidence="1">The sequence shown here is derived from an EMBL/GenBank/DDBJ whole genome shotgun (WGS) entry which is preliminary data.</text>
</comment>
<dbReference type="Proteomes" id="UP001144978">
    <property type="component" value="Unassembled WGS sequence"/>
</dbReference>
<evidence type="ECO:0000313" key="1">
    <source>
        <dbReference type="EMBL" id="KAJ3001853.1"/>
    </source>
</evidence>
<name>A0ACC1PVQ8_9APHY</name>
<sequence length="1393" mass="155355">MEFWTTELPASRVLADGAAAPPLPEWQGGLRESMHAYENVSSIRALSLAVYESTVHSTEAASVSPETSNPQQDSGLGLTKTGKPRKRRAKAKPPAEESNIDSTASVIATGAVADTSVPVLKSRRRKRKSLVNSTEELTPLAPPSTPLANEILDNLARYPHCILLTRVGQFYESYFDQAAEVSRLLNIKLTKKTWGGQRILMCGFPLMHLNKYLKMLVQDHNRFVAMCEEFPRNPSLGAKGGFERRVVRIVTPGTLIDEPFLNPYENNYLLSVVPARPPQLTGVDPVESSEPDTTVGLAWIDVSTGEFYTKSTTLAGLRDELVRISPKEVVLHQPLSENAPDPVQQAVTEERCFVSYFAPTEVTNARPTSFDKADQASPDDLTSDLQLTEGLLPVPLAVEETKAVELLTAFMHANLMEHMPSLASPTRELTSGRMQIDSHTVKALEIREGLREGGTTGSLLSVIKRTVTTSGTRLLSRWLCSPSTSVTEINARQSLVAFFHAKPYLRQDLVQLLRDAEDATRIVQKFLLGRGNFVDLSAICNTVDIWSSIKAKILDERETEKREGGVADDSQWASINALMDRLSDLSGLANHIRAALVQRDALILDSEEMTEELPSGTSLIEMRDFKNPLGLVEWTIKPEFSEQLTELHATLQSLLDEKKKLEQRFQLSYEAPTLTLRASPGQGMHVHVGRKSHAAKLRGSKEFMALSESGSTCTFFNMEWSQLAAQISETTFAISTAEREAFELLKKEVAAQSHLLRRNARIIDELDVTLAFANLAVEMRFVRPVVTEGTTYHVVNGRHPTVELGLLTSGRGFTPNTVTFTPDSRLHVITGPNMAGKSTLLRQTALIAILAQTGSFVPADFAEIGIVDRVFSRVGAKDDLFRDRSTFMVEMLEASDILRRATPNSLVIMDEVGRGTTVEDGLAIAFAAVHHLLTVNGSRAMFATHFHELTDMLGYDPVTHRGQGPSNTNMGVPALFRWLSKKYPKIILPVVEAEPVKVQGADGAEVSVPVNITDPNPNGVEFDNLYLDMNGIVHPCTHPEGKPAPETEEEMMIEIFNYTERIVNMVRPRKLLFMAIDGVAPRAKMNQQRSRRFRSAQEAKEKEEARKESIILWESMGKTLSEEEKNKKPWDSNAITPGTPFMDLLAASLRYWVVMKMNTDPGWKDLQVIISDASVPGEGEHKIMDWIRRQRSNPGHDPNTHHVIYGLDADLIMLSLATHEPHFRVLREDVFHQEGSRTACRICGQEGHYAAQCTGTKAEIQKPPPEKKPFIWLDVAILREYLEAELNVPNVPFPFNFEQAIDDWVLLIFFVGNDFLPHLPSLEIREGAIDTLLKIWRAELPRMGGYITNHGQLELSRAQIILEGLARREDDIFRRRREGELFEPLCDIHKANT</sequence>
<organism evidence="1 2">
    <name type="scientific">Trametes sanguinea</name>
    <dbReference type="NCBI Taxonomy" id="158606"/>
    <lineage>
        <taxon>Eukaryota</taxon>
        <taxon>Fungi</taxon>
        <taxon>Dikarya</taxon>
        <taxon>Basidiomycota</taxon>
        <taxon>Agaricomycotina</taxon>
        <taxon>Agaricomycetes</taxon>
        <taxon>Polyporales</taxon>
        <taxon>Polyporaceae</taxon>
        <taxon>Trametes</taxon>
    </lineage>
</organism>
<accession>A0ACC1PVQ8</accession>
<evidence type="ECO:0000313" key="2">
    <source>
        <dbReference type="Proteomes" id="UP001144978"/>
    </source>
</evidence>
<proteinExistence type="predicted"/>
<keyword evidence="2" id="KW-1185">Reference proteome</keyword>
<dbReference type="EMBL" id="JANSHE010001613">
    <property type="protein sequence ID" value="KAJ3001853.1"/>
    <property type="molecule type" value="Genomic_DNA"/>
</dbReference>